<organism evidence="1 2">
    <name type="scientific">Aldrovandia affinis</name>
    <dbReference type="NCBI Taxonomy" id="143900"/>
    <lineage>
        <taxon>Eukaryota</taxon>
        <taxon>Metazoa</taxon>
        <taxon>Chordata</taxon>
        <taxon>Craniata</taxon>
        <taxon>Vertebrata</taxon>
        <taxon>Euteleostomi</taxon>
        <taxon>Actinopterygii</taxon>
        <taxon>Neopterygii</taxon>
        <taxon>Teleostei</taxon>
        <taxon>Notacanthiformes</taxon>
        <taxon>Halosauridae</taxon>
        <taxon>Aldrovandia</taxon>
    </lineage>
</organism>
<accession>A0AAD7RC23</accession>
<dbReference type="Proteomes" id="UP001221898">
    <property type="component" value="Unassembled WGS sequence"/>
</dbReference>
<sequence>MDGYCDIYCEDRDPQGSLGLQLCVSVGDYGLFGVVPGSSTGRAASVASRRQRLCEDPDPKAPVQALQLCVSVGDYGLFGVLPASSTWARTEVLVMEPGLTQIAFLNSSLCPKLTAPLSGFWNRSKPTEVWTTTGSDRLLCPREATATGSLCARACR</sequence>
<evidence type="ECO:0000313" key="1">
    <source>
        <dbReference type="EMBL" id="KAJ8372356.1"/>
    </source>
</evidence>
<comment type="caution">
    <text evidence="1">The sequence shown here is derived from an EMBL/GenBank/DDBJ whole genome shotgun (WGS) entry which is preliminary data.</text>
</comment>
<reference evidence="1" key="1">
    <citation type="journal article" date="2023" name="Science">
        <title>Genome structures resolve the early diversification of teleost fishes.</title>
        <authorList>
            <person name="Parey E."/>
            <person name="Louis A."/>
            <person name="Montfort J."/>
            <person name="Bouchez O."/>
            <person name="Roques C."/>
            <person name="Iampietro C."/>
            <person name="Lluch J."/>
            <person name="Castinel A."/>
            <person name="Donnadieu C."/>
            <person name="Desvignes T."/>
            <person name="Floi Bucao C."/>
            <person name="Jouanno E."/>
            <person name="Wen M."/>
            <person name="Mejri S."/>
            <person name="Dirks R."/>
            <person name="Jansen H."/>
            <person name="Henkel C."/>
            <person name="Chen W.J."/>
            <person name="Zahm M."/>
            <person name="Cabau C."/>
            <person name="Klopp C."/>
            <person name="Thompson A.W."/>
            <person name="Robinson-Rechavi M."/>
            <person name="Braasch I."/>
            <person name="Lecointre G."/>
            <person name="Bobe J."/>
            <person name="Postlethwait J.H."/>
            <person name="Berthelot C."/>
            <person name="Roest Crollius H."/>
            <person name="Guiguen Y."/>
        </authorList>
    </citation>
    <scope>NUCLEOTIDE SEQUENCE</scope>
    <source>
        <strain evidence="1">NC1722</strain>
    </source>
</reference>
<dbReference type="EMBL" id="JAINUG010000405">
    <property type="protein sequence ID" value="KAJ8372356.1"/>
    <property type="molecule type" value="Genomic_DNA"/>
</dbReference>
<protein>
    <submittedName>
        <fullName evidence="1">Uncharacterized protein</fullName>
    </submittedName>
</protein>
<name>A0AAD7RC23_9TELE</name>
<proteinExistence type="predicted"/>
<dbReference type="AlphaFoldDB" id="A0AAD7RC23"/>
<keyword evidence="2" id="KW-1185">Reference proteome</keyword>
<evidence type="ECO:0000313" key="2">
    <source>
        <dbReference type="Proteomes" id="UP001221898"/>
    </source>
</evidence>
<gene>
    <name evidence="1" type="ORF">AAFF_G00290250</name>
</gene>